<comment type="caution">
    <text evidence="1">The sequence shown here is derived from an EMBL/GenBank/DDBJ whole genome shotgun (WGS) entry which is preliminary data.</text>
</comment>
<gene>
    <name evidence="1" type="ORF">ABL78_5423</name>
</gene>
<reference evidence="1 2" key="1">
    <citation type="journal article" date="2015" name="PLoS Pathog.">
        <title>Leptomonas seymouri: Adaptations to the Dixenous Life Cycle Analyzed by Genome Sequencing, Transcriptome Profiling and Co-infection with Leishmania donovani.</title>
        <authorList>
            <person name="Kraeva N."/>
            <person name="Butenko A."/>
            <person name="Hlavacova J."/>
            <person name="Kostygov A."/>
            <person name="Myskova J."/>
            <person name="Grybchuk D."/>
            <person name="Lestinova T."/>
            <person name="Votypka J."/>
            <person name="Volf P."/>
            <person name="Opperdoes F."/>
            <person name="Flegontov P."/>
            <person name="Lukes J."/>
            <person name="Yurchenko V."/>
        </authorList>
    </citation>
    <scope>NUCLEOTIDE SEQUENCE [LARGE SCALE GENOMIC DNA]</scope>
    <source>
        <strain evidence="1 2">ATCC 30220</strain>
    </source>
</reference>
<dbReference type="AlphaFoldDB" id="A0A0N1HWU9"/>
<accession>A0A0N1HWU9</accession>
<keyword evidence="2" id="KW-1185">Reference proteome</keyword>
<sequence>MPSKIRKPVVGVPFTVNDVAYRTRVGCHEVKRCYGHQAVLLRPYSKREGASSSRTTALVAKRMGRRLKRCTICAVDARGRFLVEEGGAYVMGAVRSEEEMANICKTERGVFEAKKSHTPQRHPAKQRKPSVYTKFMGAFLATFHAVSVSDASAAWRSLPKEKGEDVEALIQSIKDMGHYTLKASLA</sequence>
<name>A0A0N1HWU9_LEPSE</name>
<evidence type="ECO:0000313" key="2">
    <source>
        <dbReference type="Proteomes" id="UP000038009"/>
    </source>
</evidence>
<dbReference type="Proteomes" id="UP000038009">
    <property type="component" value="Unassembled WGS sequence"/>
</dbReference>
<evidence type="ECO:0000313" key="1">
    <source>
        <dbReference type="EMBL" id="KPI85503.1"/>
    </source>
</evidence>
<proteinExistence type="predicted"/>
<dbReference type="OMA" id="FTICAVD"/>
<dbReference type="VEuPathDB" id="TriTrypDB:Lsey_0183_0020"/>
<dbReference type="EMBL" id="LJSK01000183">
    <property type="protein sequence ID" value="KPI85503.1"/>
    <property type="molecule type" value="Genomic_DNA"/>
</dbReference>
<dbReference type="OrthoDB" id="271766at2759"/>
<organism evidence="1 2">
    <name type="scientific">Leptomonas seymouri</name>
    <dbReference type="NCBI Taxonomy" id="5684"/>
    <lineage>
        <taxon>Eukaryota</taxon>
        <taxon>Discoba</taxon>
        <taxon>Euglenozoa</taxon>
        <taxon>Kinetoplastea</taxon>
        <taxon>Metakinetoplastina</taxon>
        <taxon>Trypanosomatida</taxon>
        <taxon>Trypanosomatidae</taxon>
        <taxon>Leishmaniinae</taxon>
        <taxon>Leptomonas</taxon>
    </lineage>
</organism>
<protein>
    <submittedName>
        <fullName evidence="1">Uncharacterized protein</fullName>
    </submittedName>
</protein>